<dbReference type="PANTHER" id="PTHR12526:SF629">
    <property type="entry name" value="TEICHURONIC ACID BIOSYNTHESIS GLYCOSYLTRANSFERASE TUAH-RELATED"/>
    <property type="match status" value="1"/>
</dbReference>
<feature type="transmembrane region" description="Helical" evidence="3">
    <location>
        <begin position="64"/>
        <end position="90"/>
    </location>
</feature>
<evidence type="ECO:0000313" key="6">
    <source>
        <dbReference type="Proteomes" id="UP000559885"/>
    </source>
</evidence>
<keyword evidence="3" id="KW-1133">Transmembrane helix</keyword>
<dbReference type="SUPFAM" id="SSF53756">
    <property type="entry name" value="UDP-Glycosyltransferase/glycogen phosphorylase"/>
    <property type="match status" value="1"/>
</dbReference>
<reference evidence="5 6" key="1">
    <citation type="submission" date="2020-03" db="EMBL/GenBank/DDBJ databases">
        <title>Soil Listeria distribution.</title>
        <authorList>
            <person name="Liao J."/>
            <person name="Wiedmann M."/>
        </authorList>
    </citation>
    <scope>NUCLEOTIDE SEQUENCE [LARGE SCALE GENOMIC DNA]</scope>
    <source>
        <strain evidence="5 6">FSL L7-1507</strain>
    </source>
</reference>
<dbReference type="InterPro" id="IPR001296">
    <property type="entry name" value="Glyco_trans_1"/>
</dbReference>
<feature type="domain" description="Glycosyl transferase family 1" evidence="4">
    <location>
        <begin position="211"/>
        <end position="377"/>
    </location>
</feature>
<protein>
    <submittedName>
        <fullName evidence="5">Glycosyltransferase family 4 protein</fullName>
    </submittedName>
</protein>
<sequence length="407" mass="47081">MFVWNEFTNDARVLRECTALQEAGYSVYLIALKSKHKQPAIEKREEGFHIHRVDDRILPFRTEWLYLIALCIAYMAPLVGLVCAFLLLLFSKTKVRFLIRKLILISKMIILGMKAKTDIYHANDLNTLFQGIICAKCKHKKLVFDSHEVNTSRSGYDSRIYQIAEKAFIRFPDCVIHENYTRAKYIRRIYGFTPEVIYNYPFFQEGIEKIDLHKKLNIPENEPILLYQGGLQVGRGLEKLLKAVPLIRYGTVVFIGDGKLKKDLMDETERAGLANRVKFLDKVPVLELPLYTRSAYLGFQLLNNTCFNHFSAASNKLFEYMMAGVPVIACSFPEMKKIVKQERVGILVDSADPVSIANSVNDLVENQELWREMKKNALEARKIYNWDKEKIKFLAIYQKLSKDGKNN</sequence>
<evidence type="ECO:0000259" key="4">
    <source>
        <dbReference type="Pfam" id="PF00534"/>
    </source>
</evidence>
<dbReference type="Gene3D" id="3.40.50.2000">
    <property type="entry name" value="Glycogen Phosphorylase B"/>
    <property type="match status" value="2"/>
</dbReference>
<dbReference type="Pfam" id="PF00534">
    <property type="entry name" value="Glycos_transf_1"/>
    <property type="match status" value="1"/>
</dbReference>
<proteinExistence type="predicted"/>
<keyword evidence="1" id="KW-0328">Glycosyltransferase</keyword>
<keyword evidence="2 5" id="KW-0808">Transferase</keyword>
<accession>A0A841ZSI3</accession>
<dbReference type="Proteomes" id="UP000559885">
    <property type="component" value="Unassembled WGS sequence"/>
</dbReference>
<keyword evidence="3" id="KW-0812">Transmembrane</keyword>
<organism evidence="5 6">
    <name type="scientific">Listeria aquatica</name>
    <dbReference type="NCBI Taxonomy" id="1494960"/>
    <lineage>
        <taxon>Bacteria</taxon>
        <taxon>Bacillati</taxon>
        <taxon>Bacillota</taxon>
        <taxon>Bacilli</taxon>
        <taxon>Bacillales</taxon>
        <taxon>Listeriaceae</taxon>
        <taxon>Listeria</taxon>
    </lineage>
</organism>
<dbReference type="GO" id="GO:0016757">
    <property type="term" value="F:glycosyltransferase activity"/>
    <property type="evidence" value="ECO:0007669"/>
    <property type="project" value="UniProtKB-KW"/>
</dbReference>
<dbReference type="EMBL" id="JAARRM010000006">
    <property type="protein sequence ID" value="MBC1522362.1"/>
    <property type="molecule type" value="Genomic_DNA"/>
</dbReference>
<comment type="caution">
    <text evidence="5">The sequence shown here is derived from an EMBL/GenBank/DDBJ whole genome shotgun (WGS) entry which is preliminary data.</text>
</comment>
<dbReference type="AlphaFoldDB" id="A0A841ZSI3"/>
<dbReference type="PANTHER" id="PTHR12526">
    <property type="entry name" value="GLYCOSYLTRANSFERASE"/>
    <property type="match status" value="1"/>
</dbReference>
<evidence type="ECO:0000256" key="3">
    <source>
        <dbReference type="SAM" id="Phobius"/>
    </source>
</evidence>
<evidence type="ECO:0000256" key="2">
    <source>
        <dbReference type="ARBA" id="ARBA00022679"/>
    </source>
</evidence>
<dbReference type="RefSeq" id="WP_185374894.1">
    <property type="nucleotide sequence ID" value="NZ_JAARRM010000006.1"/>
</dbReference>
<gene>
    <name evidence="5" type="ORF">HB912_11960</name>
</gene>
<evidence type="ECO:0000313" key="5">
    <source>
        <dbReference type="EMBL" id="MBC1522362.1"/>
    </source>
</evidence>
<name>A0A841ZSI3_9LIST</name>
<evidence type="ECO:0000256" key="1">
    <source>
        <dbReference type="ARBA" id="ARBA00022676"/>
    </source>
</evidence>
<keyword evidence="3" id="KW-0472">Membrane</keyword>